<evidence type="ECO:0000256" key="2">
    <source>
        <dbReference type="ARBA" id="ARBA00023125"/>
    </source>
</evidence>
<dbReference type="InterPro" id="IPR051575">
    <property type="entry name" value="Myb-like_DNA-bd"/>
</dbReference>
<evidence type="ECO:0000256" key="5">
    <source>
        <dbReference type="PROSITE-ProRule" id="PRU00042"/>
    </source>
</evidence>
<keyword evidence="3" id="KW-0804">Transcription</keyword>
<proteinExistence type="predicted"/>
<feature type="domain" description="C2H2-type" evidence="8">
    <location>
        <begin position="595"/>
        <end position="625"/>
    </location>
</feature>
<dbReference type="PROSITE" id="PS00028">
    <property type="entry name" value="ZINC_FINGER_C2H2_1"/>
    <property type="match status" value="1"/>
</dbReference>
<evidence type="ECO:0000259" key="9">
    <source>
        <dbReference type="PROSITE" id="PS51294"/>
    </source>
</evidence>
<feature type="domain" description="HTH myb-type" evidence="9">
    <location>
        <begin position="110"/>
        <end position="159"/>
    </location>
</feature>
<dbReference type="GO" id="GO:0008270">
    <property type="term" value="F:zinc ion binding"/>
    <property type="evidence" value="ECO:0007669"/>
    <property type="project" value="UniProtKB-KW"/>
</dbReference>
<keyword evidence="4" id="KW-0539">Nucleus</keyword>
<feature type="domain" description="Myb-like" evidence="7">
    <location>
        <begin position="2"/>
        <end position="54"/>
    </location>
</feature>
<dbReference type="AlphaFoldDB" id="A0A8H8CPY3"/>
<evidence type="ECO:0000256" key="1">
    <source>
        <dbReference type="ARBA" id="ARBA00023015"/>
    </source>
</evidence>
<keyword evidence="1" id="KW-0805">Transcription regulation</keyword>
<dbReference type="EMBL" id="JAFIQS010000001">
    <property type="protein sequence ID" value="KAG5174467.1"/>
    <property type="molecule type" value="Genomic_DNA"/>
</dbReference>
<evidence type="ECO:0000259" key="7">
    <source>
        <dbReference type="PROSITE" id="PS50090"/>
    </source>
</evidence>
<dbReference type="InterPro" id="IPR009057">
    <property type="entry name" value="Homeodomain-like_sf"/>
</dbReference>
<feature type="domain" description="HTH myb-type" evidence="9">
    <location>
        <begin position="1"/>
        <end position="50"/>
    </location>
</feature>
<dbReference type="InterPro" id="IPR036236">
    <property type="entry name" value="Znf_C2H2_sf"/>
</dbReference>
<dbReference type="GO" id="GO:0001006">
    <property type="term" value="F:RNA polymerase III type 3 promoter sequence-specific DNA binding"/>
    <property type="evidence" value="ECO:0007669"/>
    <property type="project" value="TreeGrafter"/>
</dbReference>
<keyword evidence="5" id="KW-0862">Zinc</keyword>
<accession>A0A8H8CPY3</accession>
<evidence type="ECO:0000256" key="3">
    <source>
        <dbReference type="ARBA" id="ARBA00023163"/>
    </source>
</evidence>
<dbReference type="PROSITE" id="PS50157">
    <property type="entry name" value="ZINC_FINGER_C2H2_2"/>
    <property type="match status" value="2"/>
</dbReference>
<keyword evidence="2" id="KW-0238">DNA-binding</keyword>
<dbReference type="PANTHER" id="PTHR46621:SF1">
    <property type="entry name" value="SNRNA-ACTIVATING PROTEIN COMPLEX SUBUNIT 4"/>
    <property type="match status" value="1"/>
</dbReference>
<dbReference type="GO" id="GO:0019185">
    <property type="term" value="C:snRNA-activating protein complex"/>
    <property type="evidence" value="ECO:0007669"/>
    <property type="project" value="TreeGrafter"/>
</dbReference>
<dbReference type="InterPro" id="IPR017930">
    <property type="entry name" value="Myb_dom"/>
</dbReference>
<dbReference type="PROSITE" id="PS51294">
    <property type="entry name" value="HTH_MYB"/>
    <property type="match status" value="3"/>
</dbReference>
<dbReference type="CDD" id="cd00167">
    <property type="entry name" value="SANT"/>
    <property type="match status" value="2"/>
</dbReference>
<organism evidence="10">
    <name type="scientific">Psilocybe cubensis</name>
    <name type="common">Psychedelic mushroom</name>
    <name type="synonym">Stropharia cubensis</name>
    <dbReference type="NCBI Taxonomy" id="181762"/>
    <lineage>
        <taxon>Eukaryota</taxon>
        <taxon>Fungi</taxon>
        <taxon>Dikarya</taxon>
        <taxon>Basidiomycota</taxon>
        <taxon>Agaricomycotina</taxon>
        <taxon>Agaricomycetes</taxon>
        <taxon>Agaricomycetidae</taxon>
        <taxon>Agaricales</taxon>
        <taxon>Agaricineae</taxon>
        <taxon>Strophariaceae</taxon>
        <taxon>Psilocybe</taxon>
    </lineage>
</organism>
<comment type="caution">
    <text evidence="10">The sequence shown here is derived from an EMBL/GenBank/DDBJ whole genome shotgun (WGS) entry which is preliminary data.</text>
</comment>
<protein>
    <submittedName>
        <fullName evidence="10">Uncharacterized protein</fullName>
    </submittedName>
</protein>
<sequence length="657" mass="73287">MSERNTSKPWTEEEDQLLRQAVAHYGENDNWKKVAEGIPGRTNKACRKRWLHSLQPNVKKTAWTPDEDKMLVDLHESYGPKWSAIARQIPGRTDDACSKRYREALDPSLKKDQWTHEEDVLLMETYHRIGGKWGKVGQELQRSGLGCRNRWRLLERKKASKANHHMSSRTSPVHTITPHETPVIVEEPLPVAQFQEAPAHVQWPPYYPPEAYPTFPVDGESSGDIVFREPSPEVVQQPDPKVAPFQFSSSSLLTALSDPPRPHAPLPPISAVNTPELVQYDIPNESERQPSLSPLSQCNAIPDMNDILMSLEDYTQGSIAQLPSENSASQITYDIESYNKLPQFTFGDIYTASPFTIPTELSRPEHYNFKPVHIPKLFDSPHSIYGGVLYEETSSASSTPYVLSSSLSPTSSPLPATLLDLPNSEQPSSNSLLFSPADGPRTTSMSAGIRRSRKNTSRKNKPIIKVQVTTRLSSTLPLSSDPNIRPYACGRPQCWPNTATTSSSCFATSGELLDHSKEQHPDEDASEKPYRCALTGCGKSWKSINGLQYHLQISTAHFATALSSRFSAQLPSTPDVNTPSTLEGEIEDLEPERKYMCPQPGCFKAYRQPSGLRYHIKFGHPIDIPTQLAVVPPALERQIPIKAKKLRAKPPPEPVAN</sequence>
<dbReference type="Gene3D" id="3.30.160.60">
    <property type="entry name" value="Classic Zinc Finger"/>
    <property type="match status" value="2"/>
</dbReference>
<dbReference type="InterPro" id="IPR013087">
    <property type="entry name" value="Znf_C2H2_type"/>
</dbReference>
<dbReference type="PROSITE" id="PS50090">
    <property type="entry name" value="MYB_LIKE"/>
    <property type="match status" value="3"/>
</dbReference>
<feature type="domain" description="HTH myb-type" evidence="9">
    <location>
        <begin position="55"/>
        <end position="109"/>
    </location>
</feature>
<name>A0A8H8CPY3_PSICU</name>
<dbReference type="SUPFAM" id="SSF46689">
    <property type="entry name" value="Homeodomain-like"/>
    <property type="match status" value="2"/>
</dbReference>
<feature type="compositionally biased region" description="Basic residues" evidence="6">
    <location>
        <begin position="450"/>
        <end position="461"/>
    </location>
</feature>
<feature type="domain" description="Myb-like" evidence="7">
    <location>
        <begin position="106"/>
        <end position="155"/>
    </location>
</feature>
<dbReference type="PANTHER" id="PTHR46621">
    <property type="entry name" value="SNRNA-ACTIVATING PROTEIN COMPLEX SUBUNIT 4"/>
    <property type="match status" value="1"/>
</dbReference>
<feature type="compositionally biased region" description="Polar residues" evidence="6">
    <location>
        <begin position="423"/>
        <end position="433"/>
    </location>
</feature>
<dbReference type="GO" id="GO:0042795">
    <property type="term" value="P:snRNA transcription by RNA polymerase II"/>
    <property type="evidence" value="ECO:0007669"/>
    <property type="project" value="TreeGrafter"/>
</dbReference>
<dbReference type="Pfam" id="PF13921">
    <property type="entry name" value="Myb_DNA-bind_6"/>
    <property type="match status" value="1"/>
</dbReference>
<keyword evidence="5" id="KW-0479">Metal-binding</keyword>
<dbReference type="InterPro" id="IPR001005">
    <property type="entry name" value="SANT/Myb"/>
</dbReference>
<dbReference type="Pfam" id="PF00249">
    <property type="entry name" value="Myb_DNA-binding"/>
    <property type="match status" value="1"/>
</dbReference>
<evidence type="ECO:0000313" key="10">
    <source>
        <dbReference type="EMBL" id="KAG5174467.1"/>
    </source>
</evidence>
<dbReference type="GO" id="GO:0042796">
    <property type="term" value="P:snRNA transcription by RNA polymerase III"/>
    <property type="evidence" value="ECO:0007669"/>
    <property type="project" value="TreeGrafter"/>
</dbReference>
<reference evidence="10" key="1">
    <citation type="submission" date="2021-02" db="EMBL/GenBank/DDBJ databases">
        <title>Psilocybe cubensis genome.</title>
        <authorList>
            <person name="Mckernan K.J."/>
            <person name="Crawford S."/>
            <person name="Trippe A."/>
            <person name="Kane L.T."/>
            <person name="Mclaughlin S."/>
        </authorList>
    </citation>
    <scope>NUCLEOTIDE SEQUENCE [LARGE SCALE GENOMIC DNA]</scope>
    <source>
        <strain evidence="10">MGC-MH-2018</strain>
    </source>
</reference>
<keyword evidence="5" id="KW-0863">Zinc-finger</keyword>
<dbReference type="SUPFAM" id="SSF57667">
    <property type="entry name" value="beta-beta-alpha zinc fingers"/>
    <property type="match status" value="1"/>
</dbReference>
<feature type="domain" description="C2H2-type" evidence="8">
    <location>
        <begin position="530"/>
        <end position="557"/>
    </location>
</feature>
<feature type="region of interest" description="Disordered" evidence="6">
    <location>
        <begin position="421"/>
        <end position="461"/>
    </location>
</feature>
<dbReference type="GO" id="GO:0000978">
    <property type="term" value="F:RNA polymerase II cis-regulatory region sequence-specific DNA binding"/>
    <property type="evidence" value="ECO:0007669"/>
    <property type="project" value="TreeGrafter"/>
</dbReference>
<gene>
    <name evidence="10" type="ORF">JR316_001126</name>
</gene>
<dbReference type="SMART" id="SM00717">
    <property type="entry name" value="SANT"/>
    <property type="match status" value="3"/>
</dbReference>
<feature type="domain" description="Myb-like" evidence="7">
    <location>
        <begin position="55"/>
        <end position="105"/>
    </location>
</feature>
<evidence type="ECO:0000256" key="4">
    <source>
        <dbReference type="ARBA" id="ARBA00023242"/>
    </source>
</evidence>
<dbReference type="SMART" id="SM00355">
    <property type="entry name" value="ZnF_C2H2"/>
    <property type="match status" value="3"/>
</dbReference>
<dbReference type="Gene3D" id="1.10.10.60">
    <property type="entry name" value="Homeodomain-like"/>
    <property type="match status" value="3"/>
</dbReference>
<evidence type="ECO:0000256" key="6">
    <source>
        <dbReference type="SAM" id="MobiDB-lite"/>
    </source>
</evidence>
<evidence type="ECO:0000259" key="8">
    <source>
        <dbReference type="PROSITE" id="PS50157"/>
    </source>
</evidence>